<evidence type="ECO:0000256" key="2">
    <source>
        <dbReference type="ARBA" id="ARBA00022982"/>
    </source>
</evidence>
<dbReference type="PANTHER" id="PTHR32361">
    <property type="entry name" value="FERRIC/CUPRIC REDUCTASE TRANSMEMBRANE COMPONENT"/>
    <property type="match status" value="1"/>
</dbReference>
<dbReference type="AlphaFoldDB" id="A0A167FHN1"/>
<feature type="domain" description="FAD-binding 8" evidence="4">
    <location>
        <begin position="44"/>
        <end position="137"/>
    </location>
</feature>
<reference evidence="6 7" key="1">
    <citation type="submission" date="2016-02" db="EMBL/GenBank/DDBJ databases">
        <title>Complete genome sequence and transcriptome regulation of the pentose utilising yeast Sugiyamaella lignohabitans.</title>
        <authorList>
            <person name="Bellasio M."/>
            <person name="Peymann A."/>
            <person name="Valli M."/>
            <person name="Sipitzky M."/>
            <person name="Graf A."/>
            <person name="Sauer M."/>
            <person name="Marx H."/>
            <person name="Mattanovich D."/>
        </authorList>
    </citation>
    <scope>NUCLEOTIDE SEQUENCE [LARGE SCALE GENOMIC DNA]</scope>
    <source>
        <strain evidence="6 7">CBS 10342</strain>
    </source>
</reference>
<dbReference type="Gene3D" id="3.40.50.80">
    <property type="entry name" value="Nucleotide-binding domain of ferredoxin-NADP reductase (FNR) module"/>
    <property type="match status" value="1"/>
</dbReference>
<evidence type="ECO:0000256" key="3">
    <source>
        <dbReference type="ARBA" id="ARBA00023002"/>
    </source>
</evidence>
<dbReference type="PANTHER" id="PTHR32361:SF9">
    <property type="entry name" value="FERRIC REDUCTASE TRANSMEMBRANE COMPONENT 3-RELATED"/>
    <property type="match status" value="1"/>
</dbReference>
<protein>
    <submittedName>
        <fullName evidence="6">Fre1p</fullName>
    </submittedName>
</protein>
<evidence type="ECO:0000259" key="4">
    <source>
        <dbReference type="Pfam" id="PF08022"/>
    </source>
</evidence>
<dbReference type="KEGG" id="slb:AWJ20_2936"/>
<keyword evidence="1" id="KW-0813">Transport</keyword>
<dbReference type="OrthoDB" id="167398at2759"/>
<dbReference type="Pfam" id="PF08022">
    <property type="entry name" value="FAD_binding_8"/>
    <property type="match status" value="1"/>
</dbReference>
<dbReference type="Pfam" id="PF08030">
    <property type="entry name" value="NAD_binding_6"/>
    <property type="match status" value="1"/>
</dbReference>
<dbReference type="Proteomes" id="UP000189580">
    <property type="component" value="Chromosome b"/>
</dbReference>
<proteinExistence type="predicted"/>
<organism evidence="6 7">
    <name type="scientific">Sugiyamaella lignohabitans</name>
    <dbReference type="NCBI Taxonomy" id="796027"/>
    <lineage>
        <taxon>Eukaryota</taxon>
        <taxon>Fungi</taxon>
        <taxon>Dikarya</taxon>
        <taxon>Ascomycota</taxon>
        <taxon>Saccharomycotina</taxon>
        <taxon>Dipodascomycetes</taxon>
        <taxon>Dipodascales</taxon>
        <taxon>Trichomonascaceae</taxon>
        <taxon>Sugiyamaella</taxon>
    </lineage>
</organism>
<dbReference type="InterPro" id="IPR051410">
    <property type="entry name" value="Ferric/Cupric_Reductase"/>
</dbReference>
<dbReference type="GO" id="GO:0006879">
    <property type="term" value="P:intracellular iron ion homeostasis"/>
    <property type="evidence" value="ECO:0007669"/>
    <property type="project" value="TreeGrafter"/>
</dbReference>
<dbReference type="EMBL" id="CP014503">
    <property type="protein sequence ID" value="ANB15309.1"/>
    <property type="molecule type" value="Genomic_DNA"/>
</dbReference>
<accession>A0A167FHN1</accession>
<name>A0A167FHN1_9ASCO</name>
<dbReference type="InterPro" id="IPR013121">
    <property type="entry name" value="Fe_red_NAD-bd_6"/>
</dbReference>
<evidence type="ECO:0000259" key="5">
    <source>
        <dbReference type="Pfam" id="PF08030"/>
    </source>
</evidence>
<dbReference type="InterPro" id="IPR013112">
    <property type="entry name" value="FAD-bd_8"/>
</dbReference>
<dbReference type="RefSeq" id="XP_018737786.1">
    <property type="nucleotide sequence ID" value="XM_018879915.1"/>
</dbReference>
<dbReference type="CDD" id="cd06186">
    <property type="entry name" value="NOX_Duox_like_FAD_NADP"/>
    <property type="match status" value="1"/>
</dbReference>
<dbReference type="InterPro" id="IPR039261">
    <property type="entry name" value="FNR_nucleotide-bd"/>
</dbReference>
<evidence type="ECO:0000313" key="7">
    <source>
        <dbReference type="Proteomes" id="UP000189580"/>
    </source>
</evidence>
<dbReference type="GO" id="GO:0005886">
    <property type="term" value="C:plasma membrane"/>
    <property type="evidence" value="ECO:0007669"/>
    <property type="project" value="TreeGrafter"/>
</dbReference>
<keyword evidence="2" id="KW-0249">Electron transport</keyword>
<feature type="domain" description="Ferric reductase NAD binding" evidence="5">
    <location>
        <begin position="145"/>
        <end position="282"/>
    </location>
</feature>
<sequence length="304" mass="34435">MGFHLKVVGDIDFLYASTAFWASNYISRWVLILASGVESRGIAKLHPGGVIELTTSHTGIWSFTPGTYVYLHIAKWSKGWRLKPFYITEAPEQFDAGKIKAIASVEGFITDSACNYLRRHPHAYAQVKVVLEGPYGMHWPLYQYDTNVIICGGLGVSAGYGYAMSLRHSRASKVIFVWLISDEWPLNWFNEQLALLADSPNCEVHIYVNDFYDGLSTRNSHEKTITGSIASLYPTFQSVPLQLSYERPNLRWVVFQNTMKSEANVAFLTCAPESVCRDVRSAIGDNIDNYRSVIDYYEEDFDLH</sequence>
<evidence type="ECO:0000256" key="1">
    <source>
        <dbReference type="ARBA" id="ARBA00022448"/>
    </source>
</evidence>
<gene>
    <name evidence="6" type="primary">FRE1</name>
    <name evidence="6" type="ORF">AWJ20_2936</name>
</gene>
<dbReference type="GO" id="GO:0006826">
    <property type="term" value="P:iron ion transport"/>
    <property type="evidence" value="ECO:0007669"/>
    <property type="project" value="TreeGrafter"/>
</dbReference>
<evidence type="ECO:0000313" key="6">
    <source>
        <dbReference type="EMBL" id="ANB15309.1"/>
    </source>
</evidence>
<dbReference type="GeneID" id="30034902"/>
<keyword evidence="7" id="KW-1185">Reference proteome</keyword>
<dbReference type="GO" id="GO:0015677">
    <property type="term" value="P:copper ion import"/>
    <property type="evidence" value="ECO:0007669"/>
    <property type="project" value="TreeGrafter"/>
</dbReference>
<dbReference type="SUPFAM" id="SSF52343">
    <property type="entry name" value="Ferredoxin reductase-like, C-terminal NADP-linked domain"/>
    <property type="match status" value="1"/>
</dbReference>
<keyword evidence="3" id="KW-0560">Oxidoreductase</keyword>
<dbReference type="GO" id="GO:0000293">
    <property type="term" value="F:ferric-chelate reductase activity"/>
    <property type="evidence" value="ECO:0007669"/>
    <property type="project" value="TreeGrafter"/>
</dbReference>